<dbReference type="CDD" id="cd00067">
    <property type="entry name" value="GAL4"/>
    <property type="match status" value="1"/>
</dbReference>
<proteinExistence type="predicted"/>
<feature type="region of interest" description="Disordered" evidence="3">
    <location>
        <begin position="124"/>
        <end position="152"/>
    </location>
</feature>
<dbReference type="PROSITE" id="PS00463">
    <property type="entry name" value="ZN2_CY6_FUNGAL_1"/>
    <property type="match status" value="1"/>
</dbReference>
<evidence type="ECO:0000256" key="2">
    <source>
        <dbReference type="ARBA" id="ARBA00023242"/>
    </source>
</evidence>
<feature type="region of interest" description="Disordered" evidence="3">
    <location>
        <begin position="682"/>
        <end position="746"/>
    </location>
</feature>
<dbReference type="PANTHER" id="PTHR31001:SF76">
    <property type="entry name" value="ZN(2)-C6 FUNGAL-TYPE DOMAIN-CONTAINING PROTEIN"/>
    <property type="match status" value="1"/>
</dbReference>
<feature type="compositionally biased region" description="Polar residues" evidence="3">
    <location>
        <begin position="701"/>
        <end position="743"/>
    </location>
</feature>
<evidence type="ECO:0000256" key="1">
    <source>
        <dbReference type="ARBA" id="ARBA00004123"/>
    </source>
</evidence>
<keyword evidence="2" id="KW-0539">Nucleus</keyword>
<evidence type="ECO:0000259" key="4">
    <source>
        <dbReference type="PROSITE" id="PS50048"/>
    </source>
</evidence>
<feature type="region of interest" description="Disordered" evidence="3">
    <location>
        <begin position="78"/>
        <end position="100"/>
    </location>
</feature>
<dbReference type="GO" id="GO:0005634">
    <property type="term" value="C:nucleus"/>
    <property type="evidence" value="ECO:0007669"/>
    <property type="project" value="UniProtKB-SubCell"/>
</dbReference>
<dbReference type="Proteomes" id="UP000007796">
    <property type="component" value="Unassembled WGS sequence"/>
</dbReference>
<dbReference type="Gene3D" id="4.10.240.10">
    <property type="entry name" value="Zn(2)-C6 fungal-type DNA-binding domain"/>
    <property type="match status" value="1"/>
</dbReference>
<dbReference type="GO" id="GO:0000981">
    <property type="term" value="F:DNA-binding transcription factor activity, RNA polymerase II-specific"/>
    <property type="evidence" value="ECO:0007669"/>
    <property type="project" value="InterPro"/>
</dbReference>
<dbReference type="SUPFAM" id="SSF57701">
    <property type="entry name" value="Zn2/Cys6 DNA-binding domain"/>
    <property type="match status" value="1"/>
</dbReference>
<dbReference type="InterPro" id="IPR036864">
    <property type="entry name" value="Zn2-C6_fun-type_DNA-bd_sf"/>
</dbReference>
<gene>
    <name evidence="5" type="ORF">CMQ_1254</name>
</gene>
<dbReference type="PROSITE" id="PS50048">
    <property type="entry name" value="ZN2_CY6_FUNGAL_2"/>
    <property type="match status" value="1"/>
</dbReference>
<dbReference type="OrthoDB" id="410267at2759"/>
<evidence type="ECO:0000313" key="5">
    <source>
        <dbReference type="EMBL" id="EFX04326.1"/>
    </source>
</evidence>
<dbReference type="AlphaFoldDB" id="F0XDS5"/>
<evidence type="ECO:0000256" key="3">
    <source>
        <dbReference type="SAM" id="MobiDB-lite"/>
    </source>
</evidence>
<protein>
    <submittedName>
        <fullName evidence="5">C6 zinc finger domain containing protein</fullName>
    </submittedName>
</protein>
<feature type="domain" description="Zn(2)-C6 fungal-type" evidence="4">
    <location>
        <begin position="36"/>
        <end position="67"/>
    </location>
</feature>
<reference evidence="5 6" key="1">
    <citation type="journal article" date="2011" name="Proc. Natl. Acad. Sci. U.S.A.">
        <title>Genome and transcriptome analyses of the mountain pine beetle-fungal symbiont Grosmannia clavigera, a lodgepole pine pathogen.</title>
        <authorList>
            <person name="DiGuistini S."/>
            <person name="Wang Y."/>
            <person name="Liao N.Y."/>
            <person name="Taylor G."/>
            <person name="Tanguay P."/>
            <person name="Feau N."/>
            <person name="Henrissat B."/>
            <person name="Chan S.K."/>
            <person name="Hesse-Orce U."/>
            <person name="Alamouti S.M."/>
            <person name="Tsui C.K.M."/>
            <person name="Docking R.T."/>
            <person name="Levasseur A."/>
            <person name="Haridas S."/>
            <person name="Robertson G."/>
            <person name="Birol I."/>
            <person name="Holt R.A."/>
            <person name="Marra M.A."/>
            <person name="Hamelin R.C."/>
            <person name="Hirst M."/>
            <person name="Jones S.J.M."/>
            <person name="Bohlmann J."/>
            <person name="Breuil C."/>
        </authorList>
    </citation>
    <scope>NUCLEOTIDE SEQUENCE [LARGE SCALE GENOMIC DNA]</scope>
    <source>
        <strain evidence="6">kw1407 / UAMH 11150</strain>
    </source>
</reference>
<dbReference type="SMART" id="SM00066">
    <property type="entry name" value="GAL4"/>
    <property type="match status" value="1"/>
</dbReference>
<dbReference type="HOGENOM" id="CLU_013987_1_1_1"/>
<accession>F0XDS5</accession>
<keyword evidence="6" id="KW-1185">Reference proteome</keyword>
<dbReference type="InterPro" id="IPR050613">
    <property type="entry name" value="Sec_Metabolite_Reg"/>
</dbReference>
<dbReference type="PANTHER" id="PTHR31001">
    <property type="entry name" value="UNCHARACTERIZED TRANSCRIPTIONAL REGULATORY PROTEIN"/>
    <property type="match status" value="1"/>
</dbReference>
<dbReference type="CDD" id="cd12148">
    <property type="entry name" value="fungal_TF_MHR"/>
    <property type="match status" value="1"/>
</dbReference>
<comment type="subcellular location">
    <subcellularLocation>
        <location evidence="1">Nucleus</location>
    </subcellularLocation>
</comment>
<dbReference type="STRING" id="655863.F0XDS5"/>
<organism evidence="6">
    <name type="scientific">Grosmannia clavigera (strain kw1407 / UAMH 11150)</name>
    <name type="common">Blue stain fungus</name>
    <name type="synonym">Graphiocladiella clavigera</name>
    <dbReference type="NCBI Taxonomy" id="655863"/>
    <lineage>
        <taxon>Eukaryota</taxon>
        <taxon>Fungi</taxon>
        <taxon>Dikarya</taxon>
        <taxon>Ascomycota</taxon>
        <taxon>Pezizomycotina</taxon>
        <taxon>Sordariomycetes</taxon>
        <taxon>Sordariomycetidae</taxon>
        <taxon>Ophiostomatales</taxon>
        <taxon>Ophiostomataceae</taxon>
        <taxon>Leptographium</taxon>
    </lineage>
</organism>
<dbReference type="RefSeq" id="XP_014173808.1">
    <property type="nucleotide sequence ID" value="XM_014318333.1"/>
</dbReference>
<dbReference type="eggNOG" id="ENOG502RZ6Z">
    <property type="taxonomic scope" value="Eukaryota"/>
</dbReference>
<name>F0XDS5_GROCL</name>
<dbReference type="GO" id="GO:0008270">
    <property type="term" value="F:zinc ion binding"/>
    <property type="evidence" value="ECO:0007669"/>
    <property type="project" value="InterPro"/>
</dbReference>
<feature type="compositionally biased region" description="Basic residues" evidence="3">
    <location>
        <begin position="86"/>
        <end position="97"/>
    </location>
</feature>
<dbReference type="InParanoid" id="F0XDS5"/>
<evidence type="ECO:0000313" key="6">
    <source>
        <dbReference type="Proteomes" id="UP000007796"/>
    </source>
</evidence>
<sequence length="776" mass="85044">MSKQRLYLNSAQNDREEHSFGHAINEAMPAQRTRQTCTACTRRKVKCSKTVPCTNCIRRGEIDLCAVGAIPGHVAEAREGSSVSPRQRHHQIQRHSNGHQDEVQMLWRRVAELEALLVSKSGTHASVETQPRPLASPESTNTTTTTDRCVDEDSQDTVIEDAASILEFLAWGRHKGAAAGSFSSNGADTISGAFVPDSLGDTSQLAVLQMLLPDERTIWRLVDYHVDSLLWFHTSFHAPAFYRQLERFFGQHGGRVEAPGVDLLWVALLFAVLTGSITCAPDGIVRETWAIGDEERAVLSRRWFRAVVACLNQAEYTANLSIVSVQAICTLTMSAHLLGFSNTQSIHLAAAVRIAQSLGLHRIGGSGRADGIASYADRRGRAKETGTTVEIETGRRLWLQLCCQDWFGIPFSESCLIHPLHSQSQPPINCHDEADTLQPLTEDVPTVTSYGRFLTAIASIMPQLQDGLLSRSTPFTRYEQVLASDRRMRTLATAGRPAFLASSTPLDPAWPAWVPWARHSLAISSAHKIIMIHRAFLSESLTNPAYGFTRRTCLAAAKTIIKEYRDVVAADRDGSSAGSGGPVLWVHQAFAVAAGIILILDVLHRQPAEPEYGPHLQLAEEVVAILHRFPTSLIAVRGVKLLSALLLEAGKYDHATKRSRGLNVPSFVRSFCGNLARNRQPESDVYTTGATRQEHEPLRASWTSSQGSSPSKGMQEKGTTGRSTETPFTNANGLGTGSENRPTTDQDELLFLPPSIVSSSTFGNLLYLANYDFPET</sequence>
<dbReference type="Pfam" id="PF00172">
    <property type="entry name" value="Zn_clus"/>
    <property type="match status" value="1"/>
</dbReference>
<dbReference type="GeneID" id="25974112"/>
<dbReference type="InterPro" id="IPR001138">
    <property type="entry name" value="Zn2Cys6_DnaBD"/>
</dbReference>
<dbReference type="EMBL" id="GL629765">
    <property type="protein sequence ID" value="EFX04326.1"/>
    <property type="molecule type" value="Genomic_DNA"/>
</dbReference>